<sequence length="65" mass="7721">MPAYKVVLSFIDGTMDEWRFEENPNLKISEWTKQQTGWVNIQGTYVNINTVKRIETIEIDEQTDR</sequence>
<dbReference type="AlphaFoldDB" id="A0A268RU14"/>
<dbReference type="EMBL" id="NPBS01000153">
    <property type="protein sequence ID" value="PAF23745.1"/>
    <property type="molecule type" value="Genomic_DNA"/>
</dbReference>
<protein>
    <submittedName>
        <fullName evidence="1">Uncharacterized protein</fullName>
    </submittedName>
</protein>
<dbReference type="RefSeq" id="WP_094427209.1">
    <property type="nucleotide sequence ID" value="NZ_CP019985.1"/>
</dbReference>
<comment type="caution">
    <text evidence="1">The sequence shown here is derived from an EMBL/GenBank/DDBJ whole genome shotgun (WGS) entry which is preliminary data.</text>
</comment>
<dbReference type="GeneID" id="86926613"/>
<organism evidence="1 2">
    <name type="scientific">Shouchella clausii</name>
    <name type="common">Alkalihalobacillus clausii</name>
    <dbReference type="NCBI Taxonomy" id="79880"/>
    <lineage>
        <taxon>Bacteria</taxon>
        <taxon>Bacillati</taxon>
        <taxon>Bacillota</taxon>
        <taxon>Bacilli</taxon>
        <taxon>Bacillales</taxon>
        <taxon>Bacillaceae</taxon>
        <taxon>Shouchella</taxon>
    </lineage>
</organism>
<accession>A0A268RU14</accession>
<evidence type="ECO:0000313" key="2">
    <source>
        <dbReference type="Proteomes" id="UP000216133"/>
    </source>
</evidence>
<evidence type="ECO:0000313" key="1">
    <source>
        <dbReference type="EMBL" id="PAF23745.1"/>
    </source>
</evidence>
<dbReference type="Proteomes" id="UP000216133">
    <property type="component" value="Unassembled WGS sequence"/>
</dbReference>
<gene>
    <name evidence="1" type="ORF">CHH61_22305</name>
</gene>
<reference evidence="1 2" key="1">
    <citation type="submission" date="2017-07" db="EMBL/GenBank/DDBJ databases">
        <title>Isolation and whole genome analysis of endospore-forming bacteria from heroin.</title>
        <authorList>
            <person name="Kalinowski J."/>
            <person name="Ahrens B."/>
            <person name="Al-Dilaimi A."/>
            <person name="Winkler A."/>
            <person name="Wibberg D."/>
            <person name="Schleenbecker U."/>
            <person name="Ruckert C."/>
            <person name="Wolfel R."/>
            <person name="Grass G."/>
        </authorList>
    </citation>
    <scope>NUCLEOTIDE SEQUENCE [LARGE SCALE GENOMIC DNA]</scope>
    <source>
        <strain evidence="1 2">7523-2</strain>
    </source>
</reference>
<proteinExistence type="predicted"/>
<name>A0A268RU14_SHOCL</name>